<dbReference type="InterPro" id="IPR009081">
    <property type="entry name" value="PP-bd_ACP"/>
</dbReference>
<evidence type="ECO:0000256" key="1">
    <source>
        <dbReference type="ARBA" id="ARBA00022450"/>
    </source>
</evidence>
<dbReference type="PROSITE" id="PS52004">
    <property type="entry name" value="KS3_2"/>
    <property type="match status" value="3"/>
</dbReference>
<dbReference type="InterPro" id="IPR036291">
    <property type="entry name" value="NAD(P)-bd_dom_sf"/>
</dbReference>
<dbReference type="Pfam" id="PF08659">
    <property type="entry name" value="KR"/>
    <property type="match status" value="2"/>
</dbReference>
<dbReference type="Gene3D" id="1.10.1200.10">
    <property type="entry name" value="ACP-like"/>
    <property type="match status" value="5"/>
</dbReference>
<dbReference type="SMART" id="SM00822">
    <property type="entry name" value="PKS_KR"/>
    <property type="match status" value="1"/>
</dbReference>
<dbReference type="Gene3D" id="3.40.50.12780">
    <property type="entry name" value="N-terminal domain of ligase-like"/>
    <property type="match status" value="1"/>
</dbReference>
<dbReference type="SUPFAM" id="SSF52777">
    <property type="entry name" value="CoA-dependent acyltransferases"/>
    <property type="match status" value="2"/>
</dbReference>
<dbReference type="GO" id="GO:0004312">
    <property type="term" value="F:fatty acid synthase activity"/>
    <property type="evidence" value="ECO:0007669"/>
    <property type="project" value="TreeGrafter"/>
</dbReference>
<dbReference type="InterPro" id="IPR014031">
    <property type="entry name" value="Ketoacyl_synth_C"/>
</dbReference>
<dbReference type="InterPro" id="IPR001227">
    <property type="entry name" value="Ac_transferase_dom_sf"/>
</dbReference>
<keyword evidence="1" id="KW-0596">Phosphopantetheine</keyword>
<dbReference type="Pfam" id="PF00668">
    <property type="entry name" value="Condensation"/>
    <property type="match status" value="1"/>
</dbReference>
<dbReference type="SUPFAM" id="SSF51735">
    <property type="entry name" value="NAD(P)-binding Rossmann-fold domains"/>
    <property type="match status" value="3"/>
</dbReference>
<dbReference type="InterPro" id="IPR057326">
    <property type="entry name" value="KR_dom"/>
</dbReference>
<dbReference type="Pfam" id="PF00109">
    <property type="entry name" value="ketoacyl-synt"/>
    <property type="match status" value="3"/>
</dbReference>
<dbReference type="SMART" id="SM00825">
    <property type="entry name" value="PKS_KS"/>
    <property type="match status" value="3"/>
</dbReference>
<dbReference type="InterPro" id="IPR000873">
    <property type="entry name" value="AMP-dep_synth/lig_dom"/>
</dbReference>
<dbReference type="InterPro" id="IPR018201">
    <property type="entry name" value="Ketoacyl_synth_AS"/>
</dbReference>
<feature type="domain" description="Ketosynthase family 3 (KS3)" evidence="5">
    <location>
        <begin position="2632"/>
        <end position="3021"/>
    </location>
</feature>
<dbReference type="Proteomes" id="UP000038045">
    <property type="component" value="Unplaced"/>
</dbReference>
<dbReference type="InterPro" id="IPR016035">
    <property type="entry name" value="Acyl_Trfase/lysoPLipase"/>
</dbReference>
<dbReference type="CDD" id="cd00833">
    <property type="entry name" value="PKS"/>
    <property type="match status" value="3"/>
</dbReference>
<dbReference type="Gene3D" id="3.30.559.10">
    <property type="entry name" value="Chloramphenicol acetyltransferase-like domain"/>
    <property type="match status" value="1"/>
</dbReference>
<feature type="domain" description="Ketosynthase family 3 (KS3)" evidence="5">
    <location>
        <begin position="225"/>
        <end position="606"/>
    </location>
</feature>
<dbReference type="Gene3D" id="3.30.559.30">
    <property type="entry name" value="Nonribosomal peptide synthetase, condensation domain"/>
    <property type="match status" value="1"/>
</dbReference>
<dbReference type="Pfam" id="PF00501">
    <property type="entry name" value="AMP-binding"/>
    <property type="match status" value="1"/>
</dbReference>
<dbReference type="GO" id="GO:0005737">
    <property type="term" value="C:cytoplasm"/>
    <property type="evidence" value="ECO:0007669"/>
    <property type="project" value="TreeGrafter"/>
</dbReference>
<dbReference type="InterPro" id="IPR001242">
    <property type="entry name" value="Condensation_dom"/>
</dbReference>
<dbReference type="Pfam" id="PF02801">
    <property type="entry name" value="Ketoacyl-synt_C"/>
    <property type="match status" value="3"/>
</dbReference>
<dbReference type="PANTHER" id="PTHR43775:SF37">
    <property type="entry name" value="SI:DKEY-61P9.11"/>
    <property type="match status" value="1"/>
</dbReference>
<accession>A0A0N4Z5X4</accession>
<dbReference type="PROSITE" id="PS50075">
    <property type="entry name" value="CARRIER"/>
    <property type="match status" value="4"/>
</dbReference>
<evidence type="ECO:0000313" key="6">
    <source>
        <dbReference type="Proteomes" id="UP000038045"/>
    </source>
</evidence>
<dbReference type="InterPro" id="IPR050091">
    <property type="entry name" value="PKS_NRPS_Biosynth_Enz"/>
</dbReference>
<dbReference type="PROSITE" id="PS00606">
    <property type="entry name" value="KS3_1"/>
    <property type="match status" value="2"/>
</dbReference>
<evidence type="ECO:0000313" key="7">
    <source>
        <dbReference type="WBParaSite" id="PTRK_0000251900.1"/>
    </source>
</evidence>
<feature type="domain" description="Carrier" evidence="4">
    <location>
        <begin position="788"/>
        <end position="867"/>
    </location>
</feature>
<dbReference type="InterPro" id="IPR042099">
    <property type="entry name" value="ANL_N_sf"/>
</dbReference>
<dbReference type="SUPFAM" id="SSF47336">
    <property type="entry name" value="ACP-like"/>
    <property type="match status" value="5"/>
</dbReference>
<feature type="domain" description="Carrier" evidence="4">
    <location>
        <begin position="2547"/>
        <end position="2622"/>
    </location>
</feature>
<keyword evidence="6" id="KW-1185">Reference proteome</keyword>
<dbReference type="Gene3D" id="3.40.50.1820">
    <property type="entry name" value="alpha/beta hydrolase"/>
    <property type="match status" value="1"/>
</dbReference>
<dbReference type="Gene3D" id="3.30.70.250">
    <property type="entry name" value="Malonyl-CoA ACP transacylase, ACP-binding"/>
    <property type="match status" value="1"/>
</dbReference>
<dbReference type="SUPFAM" id="SSF53474">
    <property type="entry name" value="alpha/beta-Hydrolases"/>
    <property type="match status" value="1"/>
</dbReference>
<dbReference type="Pfam" id="PF00550">
    <property type="entry name" value="PP-binding"/>
    <property type="match status" value="5"/>
</dbReference>
<feature type="domain" description="Carrier" evidence="4">
    <location>
        <begin position="4768"/>
        <end position="4843"/>
    </location>
</feature>
<dbReference type="Gene3D" id="3.40.50.720">
    <property type="entry name" value="NAD(P)-binding Rossmann-like Domain"/>
    <property type="match status" value="3"/>
</dbReference>
<dbReference type="InterPro" id="IPR016039">
    <property type="entry name" value="Thiolase-like"/>
</dbReference>
<evidence type="ECO:0000259" key="4">
    <source>
        <dbReference type="PROSITE" id="PS50075"/>
    </source>
</evidence>
<dbReference type="GO" id="GO:0006633">
    <property type="term" value="P:fatty acid biosynthetic process"/>
    <property type="evidence" value="ECO:0007669"/>
    <property type="project" value="InterPro"/>
</dbReference>
<dbReference type="InterPro" id="IPR014043">
    <property type="entry name" value="Acyl_transferase_dom"/>
</dbReference>
<dbReference type="SUPFAM" id="SSF53901">
    <property type="entry name" value="Thiolase-like"/>
    <property type="match status" value="3"/>
</dbReference>
<feature type="domain" description="Ketosynthase family 3 (KS3)" evidence="5">
    <location>
        <begin position="1730"/>
        <end position="2151"/>
    </location>
</feature>
<evidence type="ECO:0000259" key="5">
    <source>
        <dbReference type="PROSITE" id="PS52004"/>
    </source>
</evidence>
<organism evidence="6 7">
    <name type="scientific">Parastrongyloides trichosuri</name>
    <name type="common">Possum-specific nematode worm</name>
    <dbReference type="NCBI Taxonomy" id="131310"/>
    <lineage>
        <taxon>Eukaryota</taxon>
        <taxon>Metazoa</taxon>
        <taxon>Ecdysozoa</taxon>
        <taxon>Nematoda</taxon>
        <taxon>Chromadorea</taxon>
        <taxon>Rhabditida</taxon>
        <taxon>Tylenchina</taxon>
        <taxon>Panagrolaimomorpha</taxon>
        <taxon>Strongyloidoidea</taxon>
        <taxon>Strongyloididae</taxon>
        <taxon>Parastrongyloides</taxon>
    </lineage>
</organism>
<dbReference type="GO" id="GO:0005886">
    <property type="term" value="C:plasma membrane"/>
    <property type="evidence" value="ECO:0007669"/>
    <property type="project" value="TreeGrafter"/>
</dbReference>
<protein>
    <submittedName>
        <fullName evidence="7">Carrier domain-containing protein</fullName>
    </submittedName>
</protein>
<dbReference type="GO" id="GO:0004315">
    <property type="term" value="F:3-oxoacyl-[acyl-carrier-protein] synthase activity"/>
    <property type="evidence" value="ECO:0007669"/>
    <property type="project" value="InterPro"/>
</dbReference>
<dbReference type="InterPro" id="IPR013968">
    <property type="entry name" value="PKS_KR"/>
</dbReference>
<dbReference type="PANTHER" id="PTHR43775">
    <property type="entry name" value="FATTY ACID SYNTHASE"/>
    <property type="match status" value="1"/>
</dbReference>
<keyword evidence="3" id="KW-0808">Transferase</keyword>
<dbReference type="SUPFAM" id="SSF52151">
    <property type="entry name" value="FabD/lysophospholipase-like"/>
    <property type="match status" value="1"/>
</dbReference>
<dbReference type="Gene3D" id="3.40.366.10">
    <property type="entry name" value="Malonyl-Coenzyme A Acyl Carrier Protein, domain 2"/>
    <property type="match status" value="1"/>
</dbReference>
<reference evidence="7" key="1">
    <citation type="submission" date="2017-02" db="UniProtKB">
        <authorList>
            <consortium name="WormBaseParasite"/>
        </authorList>
    </citation>
    <scope>IDENTIFICATION</scope>
</reference>
<dbReference type="InterPro" id="IPR036736">
    <property type="entry name" value="ACP-like_sf"/>
</dbReference>
<sequence length="5087" mass="580507">MMEKIFIPSTNNDLYDHIINDECIVPAASIIMATLNDSMTNFIFKRKMKIEDQLVWCQESNDKVIGKFFNRNEEICSYNIDNKNDEIKKIDYSGWNFSKIFSRADIYKFFDHQNYNYGDNFKVIENIYFNDKKNYAKIEFKKKNIVNIIDGTFQAIVFLQNNLKRCIPIFIKNIIKYSTPCNDNDFVSYVTKNGDFQIVNKTTNDVVIYGNGIVFRADIDKKNGDMRIGISSYAFKLPGGVDNMDKLYDYLKEGKTSNVKKSRLNYPGNYLDEDISLFDAKFFDISKSEACKMDPQHRLLLEVSYECLEKNNLLDKKSNIGFFVGYMGSEYSDLMTSSDSLSLLGVTTSVVSGRLNYFFNSNGPSIVVDTACSSSLVALEMACSAIKNKSCDKALVAGVSLMISGKAMENRIQGKMISKDGRCYSFDQRANGYGRSEGVVAILIEALNHDCDVEILNIAVNHSGKSISLTTPSEFSQKELLKVILSKDSSIKVDYWEAHGTGTKLGDPIEIRALDTMLKGQKCFVGTIKANFGHTEAASGLMSVIKIILQMERNIIFKHPDLKQINSEIEVSNIKFVTSNIQQNVNICGVSSFGIAGTNAMALFKKNNKNKKISLNVNCGIILVSGASQNSLDQNISSMIDFVGLNNDNFDYIGLESIFRRKHYNNRAVILRNMKVFKKADEVKNYSTYCGNKFPIKLKDTVIRNEFDMSSFFKNLFPFAIKPSVDGMGYSLEYIELLLAKYYLFGETIDYSLVYGKDMLTCSKIHSLPPYKFDKQKYWIVETSDDNVKINSKEMSISEKMINILEDEVGRSVDETDSFAQLGLDSLALTNLMSLFLKIDGIDDLTLEDLFRFSTIKELIEEVEKRNGVVSATDKEEYKSNYLMYNILSSPETSLTTIDVDMYFVLINSSGTWQLIKKQNDIVFTNYGKKQDIKIGIDVTNVNNDSNDLKTLILCFNMLIKELIDMKKTYNYSDNVGIKIGFLYSSHKTVVGNALYSMLKSLISEYYPEICFISDDLASINLEGINIIKSSSNLIFHGNNDVWIISGGSKGIGLELINFIIKKSSKTVKIYSLSRRKAVYNTPNNNVIQCNGDVSDYNFILSVFKDIIDSGKRLKGIIHNAGTVCDASVRNQNFITFDKVWTPKVQGLFNFEKALKNCKLVPEYFICNSSISALIGNQGQTNYSSANAFLDGIMKEIREEMKICALSINWGNWLETGIAKANQLNDILKRKGMIGLTNDDALMCFEHVLRTKCNNVVIANICWEKVMKTRNDLKCLQIIDSNYEENKVDDEKYVSLESMFNFKEKIIEIISNHFPSLSKEDYEEKNFIELGVDSLFLHDLVEELKAQIPNVKLKVIDLFEYSTVKELSEHIKILYEEEINSNDPFSEIEKMYFENHYLNEYPICPGILQVYKLSEKLKQMKFKEIKFHNMLTLKHANNIILQIDGPNKIVMKNTIGDSGLIYVSAHPYNDIKEEMKVTDYHNTYEDIMVSSNEIASFYKTLDSYGFDYGPKLQLLYYTSIRLRKIGEAYIHATCIVNEYFSIADKDIQQKEWCLFELSLQVLAYLSYFFDRTFKQSKKKPSMEYILVPIYIDKIHFSNITNIKEKLLTNNLLSYSFILEVDITEFGNDTISGDAKIYLRNKDSKGGTNEDILFGFIEKVVAKKLNQNVNRRQFSRRHSESLKSKRSMLRRFQKYNSIDRDDASSNESKSSSLLFPDTTFEEEYTTLINSRKTALTTGSSEVDADLIKVESNKSLIKLIADRKISSISETFQDSPKSPFEGFFFGNSCLRKRSSSLNLTGYNEYKYIKQRGLTTFDNIYFKLSPIEATYMDPQQRILLELTAEALQNITLPSNETGVFIGSCTSDFQMKCFKELKESELSKYLSTGVNQNMLSGKISNFFNFTGPSLTVDTACSSFMTALSLACLHLKNKLCKYAIVGGINLIMNSEIENVLIKSKVISETGQCRPLDDDCDGFVRSQGAGVFILEADVASDYPELLSCSMNHNGNSLNVNVPVSSREEEVMQKAITEAKVKVSDIDVIEVHGSGTSIGDKIELNAINNIFKNIKKRVYITASKGRYGHCEGAAGLISMIEMLKAFENEKLQSIGNFKSLNKSILLNDNLLICDKDIPTRTNIALINCFGFSGSNCCAVIKNGNKKSPFVKRLPWIMEYLWPFNDKYLKDVQKICWSPFTLDNNDEVSYKKDSNDKKIYVETFNDIILSLKKWRTRRYNCMNFITTTKDNGLHGMLKSISKEKRLFRFRLFILEDKSLLEKINLNMYFVKNTENKTIFINKLGKAFTKEIVIDQINLNTFNTKVYKKIFITGGNGGIAREILNQFKYHEAILLSQGSLTRKLPPSQYYIQGNVDDLDLITSIFNLNPDIDCVIHTSGIIKNGMIDNLSSNDFDTVMVPKVKGLENLLKNIRECSDVKTMIILSSIASFYGSVGQSNYALANDAMSEKCLEYFKNENNKIQMLIFDLGPIKGTGMLYKDIEGMDKIRKQIENGDWEMLDVHNVVNDIKTYVDNDIFGRYALFKIKEKVTTNKGNHDCKATKSDVKKEIIKVIKDITGFNNFDESKGFMTLGFDSLMLETMREQIEKIFNITLNIEELFEYSNTTELIKYVESLVNEKCNNKMTSSKVAIISYSGTFSGSKNSDEYFFNLMNEKECFEKRTDFKTNKKKNFIPFGGVIPDHDIFNDNFMDLPYETVSKLDPQVKHFSNQIGKAIDLCGLEIANFKIGVIASAEPSATLKNGSKDLQGNLLNLFHLNQKDFIALWAAHLYNFTGPCFNVYSACSSSIVAIQQAINILLLREADIMIVGCVSLQSPSEIGHEFASGLMMSSEPHCRPFCNEATGIIRGSGCGVVILKLLEDALHDGDEIFGIINGISINNDGKNKSNFLAPNIKGQESVIKNAIGESDITKDDIDYVECHCTGTVLGDKIELQVLKKIFGDNKFYRITKGSVKANIGHCFAASGIASIIKVLEMMKHQQIPKQLHCENRLCSQYIKYALINSFGIGGTNGALILCNPKDKIKKKKKFKETYINHAPLIFPFSATTKHELIEKLDHFHGLIEMENLEINFLPIWKSIIEKNSNLPWRCCLIGSNFSMLMKCLKNKEYDFYYTEKDITSSNVAFYFAPQGVEYKYMGEELLIMEEFKDEVDNIIKKFSINIFDQCLMEDINSTSNAQIGLFLLSQCLINCLEKFGITSKYLFGHSLGEYSALVAGGWLKTKETLEVLKNRGKLMEKTDEAVMCAVKGNGFIEKLEELKVNKMINESDIEISAILSSNICCIVGSKDNIEKLKSFTIDNHFDFKNLRNKHGFHTSMINCILGEFEKVLDEQDFIKDDDCSKKLVISNVNGKIIGEDESLSTTYFLQHARFPVRLDLSIKKLIELNDINVIFEIGPQGILKNVLLNEKFLLLDSIQGRAANLKCKENILVKSIGRLWCEGYNGINFSGKCDLEAINDYFIDFTFSTFNFWRLNFEEVSTYDIATYDVIVLSEFDYEKIKTNKLEWAKMNNMNILFTIENLSRVTILMCALLSEIQCLNTTISVQICLKNNKGNNFIQNITNTFAYTTFQSNIPHILKYKKMKYLESFSYSPQSVVIFGANGCVGRIISNVVREIFPKASIFAGSTSYNVDVTIKSDVDNFLNSVISSGESIDYIIFCSGLPPAHVPEEEILDVKYQGIKNIAEYLIQRPLKAKKLILISSLSSMLGILNEGYYAASNLYFDILSLSTSMFEEKFSEAFENIFSIQLPPVLGETSMFSKGIDSDFHDLFKENGILEDELSEKFKIILKSNEKGVVCISKHNPEIIRQIVSQNQQLITINTSKDIFLENEAVINNLKEVWKDVLGSYPKSNKANFFESGGNSLSVLQLIWRLHDDFKIEKVYEDPSFYGILKEYEYLLSQKRSLLNSGNKICLKILETNWSQKNMMLLKEISFKGAYNIVFMITLFDGIKFRNKLIDIIHQMVKIQPGLRCQFMKESRSIEFLSLTDSFYYLKCSKYNSKDIEEELNIDFDYNDGSPIRFRLFRKKNNLELLINQQHITTDGWSMTIFGKYFETLWNNSCSIDNSLKDICLCQNDIISEEEMYRKIDSYILEYDYLKFSKESTRIIADKLNDKKVFKSLKVIVPSKLFKRIKTKCIEKGLTNFVVTLTAFVILVECWSDNFNEEHLVIGVPVSGRKNVHQQNVIGCFLNNILIIINKKKLKNCNGNIDKIIEYVNEQFMKAKNYEDIPFNELVLKINPQRDSNSHPFFEVFFNYRHSLDYPIVNLRDVTRTEVKQVSKNNIFDFSMTIDEVCDDLQITVDFNEGRYSLDHVKKIIKDYLIILNELCDGSFVKKSLNVKKYDIPNISIQEIITKQHFFNSSHYDYFQKCYQIENEYFSTTGEIISSDLLIGIDINDTSVHNIISIILTSACYVPIEKEIDEDIYVIRNNFQNDVIIDRDIKFRNKNKNEDLLYCIFTSGTTGKKKGVLINQKNVINFLISSTKSFFINENSILLDSIRYSFDISIFNIFITLTHGGKLLTNRDKGYHTHIENVNTNLTHILLSSAVFNSLSNGDIEKLSEMENLQYLIVGGETPDRNQIEKCRRRNIYVQEIYGPTETTIWVTEKRNPFIGESIGKQIDNVSVSLKNSNILRESSFYGEIVIRGTCIFRGYLNMGASNNEYWSGDLGFFDKSGDIIYSGRKNEDFIKVKGARVNINYVKHLLVDLYKNKNIVVIKHEDSLIAFIKSDIAIMKIDDVVDKIIAVTKFPLTLNGKIDKKKLISKLSRGEEANSNINSNLLLKKLWLDILPTNSITINSNFLLEGGNSLSLIRLRKSIEEEFNISISVHELYNKPNFYEMESIINEKIFGALTNPIKVLKEDPTSDHIIYIFFAVGGTLYPFYSLLHFFDCEVRGFEYDSEFQDYNLSMLAEYYASFISKDSSKKIYLMGHSLGGILAREVYIILEKNTTKKCQLQKSVVMLDSWAINNNELDLDIVKTYINDKFKILPHYEELTKKALILAKMLKEHTISNVSNSSKIILLKAEELGTSALKHTIKMEPLESYVRSCFDNGWLKYCKDLEIHLIDGDHDSILQLHNSKKWIHKIKHILPLK</sequence>
<dbReference type="InterPro" id="IPR020841">
    <property type="entry name" value="PKS_Beta-ketoAc_synthase_dom"/>
</dbReference>
<dbReference type="InterPro" id="IPR029058">
    <property type="entry name" value="AB_hydrolase_fold"/>
</dbReference>
<dbReference type="SMART" id="SM00827">
    <property type="entry name" value="PKS_AT"/>
    <property type="match status" value="1"/>
</dbReference>
<dbReference type="PROSITE" id="PS00012">
    <property type="entry name" value="PHOSPHOPANTETHEINE"/>
    <property type="match status" value="1"/>
</dbReference>
<dbReference type="WBParaSite" id="PTRK_0000251900.1">
    <property type="protein sequence ID" value="PTRK_0000251900.1"/>
    <property type="gene ID" value="PTRK_0000251900"/>
</dbReference>
<dbReference type="Pfam" id="PF00698">
    <property type="entry name" value="Acyl_transf_1"/>
    <property type="match status" value="1"/>
</dbReference>
<dbReference type="InterPro" id="IPR014030">
    <property type="entry name" value="Ketoacyl_synth_N"/>
</dbReference>
<evidence type="ECO:0000256" key="3">
    <source>
        <dbReference type="ARBA" id="ARBA00022679"/>
    </source>
</evidence>
<dbReference type="STRING" id="131310.A0A0N4Z5X4"/>
<name>A0A0N4Z5X4_PARTI</name>
<dbReference type="SUPFAM" id="SSF56801">
    <property type="entry name" value="Acetyl-CoA synthetase-like"/>
    <property type="match status" value="1"/>
</dbReference>
<dbReference type="Gene3D" id="3.40.47.10">
    <property type="match status" value="3"/>
</dbReference>
<feature type="domain" description="Carrier" evidence="4">
    <location>
        <begin position="1297"/>
        <end position="1375"/>
    </location>
</feature>
<evidence type="ECO:0000256" key="2">
    <source>
        <dbReference type="ARBA" id="ARBA00022553"/>
    </source>
</evidence>
<keyword evidence="2" id="KW-0597">Phosphoprotein</keyword>
<dbReference type="InterPro" id="IPR023213">
    <property type="entry name" value="CAT-like_dom_sf"/>
</dbReference>
<dbReference type="InterPro" id="IPR006162">
    <property type="entry name" value="Ppantetheine_attach_site"/>
</dbReference>
<proteinExistence type="predicted"/>